<gene>
    <name evidence="1" type="ORF">ANCDUO_18417</name>
</gene>
<organism evidence="1 2">
    <name type="scientific">Ancylostoma duodenale</name>
    <dbReference type="NCBI Taxonomy" id="51022"/>
    <lineage>
        <taxon>Eukaryota</taxon>
        <taxon>Metazoa</taxon>
        <taxon>Ecdysozoa</taxon>
        <taxon>Nematoda</taxon>
        <taxon>Chromadorea</taxon>
        <taxon>Rhabditida</taxon>
        <taxon>Rhabditina</taxon>
        <taxon>Rhabditomorpha</taxon>
        <taxon>Strongyloidea</taxon>
        <taxon>Ancylostomatidae</taxon>
        <taxon>Ancylostomatinae</taxon>
        <taxon>Ancylostoma</taxon>
    </lineage>
</organism>
<dbReference type="EMBL" id="KN746452">
    <property type="protein sequence ID" value="KIH51496.1"/>
    <property type="molecule type" value="Genomic_DNA"/>
</dbReference>
<evidence type="ECO:0000313" key="2">
    <source>
        <dbReference type="Proteomes" id="UP000054047"/>
    </source>
</evidence>
<accession>A0A0C2G360</accession>
<protein>
    <submittedName>
        <fullName evidence="1">Uncharacterized protein</fullName>
    </submittedName>
</protein>
<reference evidence="1 2" key="1">
    <citation type="submission" date="2013-12" db="EMBL/GenBank/DDBJ databases">
        <title>Draft genome of the parsitic nematode Ancylostoma duodenale.</title>
        <authorList>
            <person name="Mitreva M."/>
        </authorList>
    </citation>
    <scope>NUCLEOTIDE SEQUENCE [LARGE SCALE GENOMIC DNA]</scope>
    <source>
        <strain evidence="1 2">Zhejiang</strain>
    </source>
</reference>
<evidence type="ECO:0000313" key="1">
    <source>
        <dbReference type="EMBL" id="KIH51496.1"/>
    </source>
</evidence>
<keyword evidence="2" id="KW-1185">Reference proteome</keyword>
<dbReference type="OrthoDB" id="5850610at2759"/>
<proteinExistence type="predicted"/>
<dbReference type="Proteomes" id="UP000054047">
    <property type="component" value="Unassembled WGS sequence"/>
</dbReference>
<sequence>MPRRLNPSSNSRTAPTDFICNTRAIKKHSKIEGHSVERSYDEALQVVRQEIESQAVRDRPTKTGPIGYATVEGANPMEGDGIGGKVLTKVVLTFDRLLDVLKEWSTFKTWVLVWPLDMNVKSDVPKKLLTLSKKYPEEGGKIVTAWPLITSENQTKWHGISDLWKSFDEVLVKCDCGGQVVTAGSNM</sequence>
<name>A0A0C2G360_9BILA</name>
<dbReference type="AlphaFoldDB" id="A0A0C2G360"/>